<evidence type="ECO:0000313" key="2">
    <source>
        <dbReference type="Proteomes" id="UP000199428"/>
    </source>
</evidence>
<sequence length="154" mass="17857">MKARNFITLICVSLMMLILIGCGTEDVTNMFSSEETGFRTFEWGVPGYLVRKEETAPIMFEGDGRLMYWDKSFGYDSNITYCFTEDNKLNHGYITIESDEEKDVTFKNIASELESLYGEPYEMTENHYRYLRSDNTTIYLSKDGVEVAILYSQN</sequence>
<reference evidence="1 2" key="1">
    <citation type="submission" date="2016-10" db="EMBL/GenBank/DDBJ databases">
        <authorList>
            <person name="de Groot N.N."/>
        </authorList>
    </citation>
    <scope>NUCLEOTIDE SEQUENCE [LARGE SCALE GENOMIC DNA]</scope>
    <source>
        <strain evidence="1 2">DSM 10317</strain>
    </source>
</reference>
<dbReference type="AlphaFoldDB" id="A0A1G5S7J2"/>
<accession>A0A1G5S7J2</accession>
<dbReference type="PROSITE" id="PS51257">
    <property type="entry name" value="PROKAR_LIPOPROTEIN"/>
    <property type="match status" value="1"/>
</dbReference>
<gene>
    <name evidence="1" type="ORF">SAMN02910350_02953</name>
</gene>
<proteinExistence type="predicted"/>
<dbReference type="Proteomes" id="UP000199428">
    <property type="component" value="Unassembled WGS sequence"/>
</dbReference>
<evidence type="ECO:0000313" key="1">
    <source>
        <dbReference type="EMBL" id="SCZ81691.1"/>
    </source>
</evidence>
<dbReference type="EMBL" id="FMWK01000028">
    <property type="protein sequence ID" value="SCZ81691.1"/>
    <property type="molecule type" value="Genomic_DNA"/>
</dbReference>
<protein>
    <submittedName>
        <fullName evidence="1">Uncharacterized protein</fullName>
    </submittedName>
</protein>
<organism evidence="1 2">
    <name type="scientific">Pseudobutyrivibrio xylanivorans</name>
    <dbReference type="NCBI Taxonomy" id="185007"/>
    <lineage>
        <taxon>Bacteria</taxon>
        <taxon>Bacillati</taxon>
        <taxon>Bacillota</taxon>
        <taxon>Clostridia</taxon>
        <taxon>Lachnospirales</taxon>
        <taxon>Lachnospiraceae</taxon>
        <taxon>Pseudobutyrivibrio</taxon>
    </lineage>
</organism>
<name>A0A1G5S7J2_PSEXY</name>